<name>A0ABP3TLR4_9GAMM</name>
<evidence type="ECO:0000256" key="1">
    <source>
        <dbReference type="SAM" id="SignalP"/>
    </source>
</evidence>
<evidence type="ECO:0008006" key="4">
    <source>
        <dbReference type="Google" id="ProtNLM"/>
    </source>
</evidence>
<evidence type="ECO:0000313" key="2">
    <source>
        <dbReference type="EMBL" id="GAA0712182.1"/>
    </source>
</evidence>
<reference evidence="3" key="1">
    <citation type="journal article" date="2019" name="Int. J. Syst. Evol. Microbiol.">
        <title>The Global Catalogue of Microorganisms (GCM) 10K type strain sequencing project: providing services to taxonomists for standard genome sequencing and annotation.</title>
        <authorList>
            <consortium name="The Broad Institute Genomics Platform"/>
            <consortium name="The Broad Institute Genome Sequencing Center for Infectious Disease"/>
            <person name="Wu L."/>
            <person name="Ma J."/>
        </authorList>
    </citation>
    <scope>NUCLEOTIDE SEQUENCE [LARGE SCALE GENOMIC DNA]</scope>
    <source>
        <strain evidence="3">JCM 15421</strain>
    </source>
</reference>
<keyword evidence="3" id="KW-1185">Reference proteome</keyword>
<sequence>MRARSVSSFLAGLCLLGSLLPAGAAPAPQVTGPVAFGGGASQLTVVAGNVSVMPIRLDDIADLAVQPLAADQRRTLAAGGQLVSPGAISLPPVRLLVTRELRQVWRMQQPVGRSLVDIGVRARVESVAGPDALASEDRPGERLPVRVISRAPRTVSADSRSQTLEGDVLLEFNLRDLRVGGRYTGRLVISAEGT</sequence>
<organism evidence="2 3">
    <name type="scientific">Dokdonella soli</name>
    <dbReference type="NCBI Taxonomy" id="529810"/>
    <lineage>
        <taxon>Bacteria</taxon>
        <taxon>Pseudomonadati</taxon>
        <taxon>Pseudomonadota</taxon>
        <taxon>Gammaproteobacteria</taxon>
        <taxon>Lysobacterales</taxon>
        <taxon>Rhodanobacteraceae</taxon>
        <taxon>Dokdonella</taxon>
    </lineage>
</organism>
<evidence type="ECO:0000313" key="3">
    <source>
        <dbReference type="Proteomes" id="UP001501523"/>
    </source>
</evidence>
<comment type="caution">
    <text evidence="2">The sequence shown here is derived from an EMBL/GenBank/DDBJ whole genome shotgun (WGS) entry which is preliminary data.</text>
</comment>
<dbReference type="Proteomes" id="UP001501523">
    <property type="component" value="Unassembled WGS sequence"/>
</dbReference>
<gene>
    <name evidence="2" type="ORF">GCM10009105_14560</name>
</gene>
<proteinExistence type="predicted"/>
<protein>
    <recommendedName>
        <fullName evidence="4">DUF4402 domain-containing protein</fullName>
    </recommendedName>
</protein>
<dbReference type="RefSeq" id="WP_343788776.1">
    <property type="nucleotide sequence ID" value="NZ_BAAAEU010000006.1"/>
</dbReference>
<dbReference type="EMBL" id="BAAAEU010000006">
    <property type="protein sequence ID" value="GAA0712182.1"/>
    <property type="molecule type" value="Genomic_DNA"/>
</dbReference>
<feature type="chain" id="PRO_5047323534" description="DUF4402 domain-containing protein" evidence="1">
    <location>
        <begin position="25"/>
        <end position="194"/>
    </location>
</feature>
<feature type="signal peptide" evidence="1">
    <location>
        <begin position="1"/>
        <end position="24"/>
    </location>
</feature>
<keyword evidence="1" id="KW-0732">Signal</keyword>
<accession>A0ABP3TLR4</accession>